<dbReference type="SUPFAM" id="SSF57501">
    <property type="entry name" value="Cystine-knot cytokines"/>
    <property type="match status" value="1"/>
</dbReference>
<reference evidence="2" key="1">
    <citation type="submission" date="2022-11" db="EMBL/GenBank/DDBJ databases">
        <authorList>
            <person name="Kikuchi T."/>
        </authorList>
    </citation>
    <scope>NUCLEOTIDE SEQUENCE</scope>
    <source>
        <strain evidence="2">PS1010</strain>
    </source>
</reference>
<dbReference type="OrthoDB" id="5867008at2759"/>
<evidence type="ECO:0000256" key="1">
    <source>
        <dbReference type="SAM" id="SignalP"/>
    </source>
</evidence>
<feature type="chain" id="PRO_5040374212" evidence="1">
    <location>
        <begin position="18"/>
        <end position="333"/>
    </location>
</feature>
<accession>A0A9P1IY32</accession>
<gene>
    <name evidence="2" type="ORF">CAMP_LOCUS14961</name>
</gene>
<dbReference type="EMBL" id="CANHGI010000005">
    <property type="protein sequence ID" value="CAI5452324.1"/>
    <property type="molecule type" value="Genomic_DNA"/>
</dbReference>
<organism evidence="2 3">
    <name type="scientific">Caenorhabditis angaria</name>
    <dbReference type="NCBI Taxonomy" id="860376"/>
    <lineage>
        <taxon>Eukaryota</taxon>
        <taxon>Metazoa</taxon>
        <taxon>Ecdysozoa</taxon>
        <taxon>Nematoda</taxon>
        <taxon>Chromadorea</taxon>
        <taxon>Rhabditida</taxon>
        <taxon>Rhabditina</taxon>
        <taxon>Rhabditomorpha</taxon>
        <taxon>Rhabditoidea</taxon>
        <taxon>Rhabditidae</taxon>
        <taxon>Peloderinae</taxon>
        <taxon>Caenorhabditis</taxon>
    </lineage>
</organism>
<feature type="signal peptide" evidence="1">
    <location>
        <begin position="1"/>
        <end position="17"/>
    </location>
</feature>
<name>A0A9P1IY32_9PELO</name>
<dbReference type="InterPro" id="IPR029034">
    <property type="entry name" value="Cystine-knot_cytokine"/>
</dbReference>
<dbReference type="PANTHER" id="PTHR33995:SF4">
    <property type="entry name" value="PROTEIN CBG09882"/>
    <property type="match status" value="1"/>
</dbReference>
<evidence type="ECO:0000313" key="2">
    <source>
        <dbReference type="EMBL" id="CAI5452324.1"/>
    </source>
</evidence>
<keyword evidence="3" id="KW-1185">Reference proteome</keyword>
<proteinExistence type="predicted"/>
<keyword evidence="1" id="KW-0732">Signal</keyword>
<sequence>MKFCGIVFQILLLYIRASFLDNRYDRPRRIDLFNYLISTSTTPAPQKCQCVSQTSNSSCVPYDSRLQATNLEEAIVAFPDLTITQQEKSSTLSETSNLMSCKTKQCKSCYKLLKAQLAKVGLLPATIKQVFENQSNFSKCEKYRFSRKDQGVYEKKNKAKHYDWDDDEDYETDYDPFDMNKGNKFRRKIRDVSETTTVSPNSTAMNITGVIGVRFPIACTTRGVTPDGLNTVSLCSTCWVWRRLPSNYYPAYLNEVVCDNADQGCLSGYATCHTGTQQLNVLRNDSGTLVPVSVAAGINCECRVQVGSVLQSLVMGNGTTSALPSLNSTNSGN</sequence>
<protein>
    <submittedName>
        <fullName evidence="2">Uncharacterized protein</fullName>
    </submittedName>
</protein>
<dbReference type="Proteomes" id="UP001152747">
    <property type="component" value="Unassembled WGS sequence"/>
</dbReference>
<evidence type="ECO:0000313" key="3">
    <source>
        <dbReference type="Proteomes" id="UP001152747"/>
    </source>
</evidence>
<dbReference type="PANTHER" id="PTHR33995">
    <property type="entry name" value="PROTEIN CBG18546"/>
    <property type="match status" value="1"/>
</dbReference>
<dbReference type="AlphaFoldDB" id="A0A9P1IY32"/>
<comment type="caution">
    <text evidence="2">The sequence shown here is derived from an EMBL/GenBank/DDBJ whole genome shotgun (WGS) entry which is preliminary data.</text>
</comment>